<organism evidence="1 2">
    <name type="scientific">Lasiodiplodia mahajangana</name>
    <dbReference type="NCBI Taxonomy" id="1108764"/>
    <lineage>
        <taxon>Eukaryota</taxon>
        <taxon>Fungi</taxon>
        <taxon>Dikarya</taxon>
        <taxon>Ascomycota</taxon>
        <taxon>Pezizomycotina</taxon>
        <taxon>Dothideomycetes</taxon>
        <taxon>Dothideomycetes incertae sedis</taxon>
        <taxon>Botryosphaeriales</taxon>
        <taxon>Botryosphaeriaceae</taxon>
        <taxon>Lasiodiplodia</taxon>
    </lineage>
</organism>
<evidence type="ECO:0000313" key="1">
    <source>
        <dbReference type="EMBL" id="KAJ8129386.1"/>
    </source>
</evidence>
<dbReference type="EMBL" id="JAPUUL010000779">
    <property type="protein sequence ID" value="KAJ8129386.1"/>
    <property type="molecule type" value="Genomic_DNA"/>
</dbReference>
<evidence type="ECO:0000313" key="2">
    <source>
        <dbReference type="Proteomes" id="UP001153332"/>
    </source>
</evidence>
<keyword evidence="2" id="KW-1185">Reference proteome</keyword>
<name>A0ACC2JPK6_9PEZI</name>
<accession>A0ACC2JPK6</accession>
<comment type="caution">
    <text evidence="1">The sequence shown here is derived from an EMBL/GenBank/DDBJ whole genome shotgun (WGS) entry which is preliminary data.</text>
</comment>
<dbReference type="Proteomes" id="UP001153332">
    <property type="component" value="Unassembled WGS sequence"/>
</dbReference>
<protein>
    <submittedName>
        <fullName evidence="1">Uncharacterized protein</fullName>
    </submittedName>
</protein>
<proteinExistence type="predicted"/>
<reference evidence="1" key="1">
    <citation type="submission" date="2022-12" db="EMBL/GenBank/DDBJ databases">
        <title>Genome Sequence of Lasiodiplodia mahajangana.</title>
        <authorList>
            <person name="Buettner E."/>
        </authorList>
    </citation>
    <scope>NUCLEOTIDE SEQUENCE</scope>
    <source>
        <strain evidence="1">VT137</strain>
    </source>
</reference>
<gene>
    <name evidence="1" type="ORF">O1611_g4246</name>
</gene>
<sequence length="345" mass="38934">MALATIVHAADNVRRITTSSQISNNIIAGMESQHRSIMEIPDEVILCIVEQMDTITRKSFMATNKGITALVEYYEHSIAKNRAASFILPPLGNILSSSTEERFVLHKNTFLMVHELELRQNRIDRLLKERPKVFDLVSPPWLPCLIPKFQIRLEPMLKRALYQCDRIADIAANEPSLPIPVEYYHAILDGAFELASALTDDDEDLYKLNPLTRPDARLRQIEYIRSLSLEDIAGLFILVEMIGYGRAFYVMALGSHGHFFWGGRDLQELAICIITAGKAELAQWESGDLEGPPGLKMTLTSRFVELINGGTGEKARAKMADTLLKLVLRGDRFRSGWEDDSDDEE</sequence>